<keyword evidence="1" id="KW-1133">Transmembrane helix</keyword>
<evidence type="ECO:0000313" key="3">
    <source>
        <dbReference type="Proteomes" id="UP000050794"/>
    </source>
</evidence>
<reference evidence="4" key="1">
    <citation type="submission" date="2016-06" db="UniProtKB">
        <authorList>
            <consortium name="WormBaseParasite"/>
        </authorList>
    </citation>
    <scope>IDENTIFICATION</scope>
</reference>
<dbReference type="AlphaFoldDB" id="A0A183UIE4"/>
<protein>
    <submittedName>
        <fullName evidence="4">Reverse transcriptase</fullName>
    </submittedName>
</protein>
<feature type="transmembrane region" description="Helical" evidence="1">
    <location>
        <begin position="158"/>
        <end position="177"/>
    </location>
</feature>
<evidence type="ECO:0000313" key="2">
    <source>
        <dbReference type="EMBL" id="VDM39585.1"/>
    </source>
</evidence>
<keyword evidence="1" id="KW-0472">Membrane</keyword>
<proteinExistence type="predicted"/>
<reference evidence="2 3" key="2">
    <citation type="submission" date="2018-11" db="EMBL/GenBank/DDBJ databases">
        <authorList>
            <consortium name="Pathogen Informatics"/>
        </authorList>
    </citation>
    <scope>NUCLEOTIDE SEQUENCE [LARGE SCALE GENOMIC DNA]</scope>
</reference>
<gene>
    <name evidence="2" type="ORF">TCNE_LOCUS8264</name>
</gene>
<evidence type="ECO:0000256" key="1">
    <source>
        <dbReference type="SAM" id="Phobius"/>
    </source>
</evidence>
<sequence length="192" mass="21731">MAVSTNEKRYGDKEHIKIADPLSGFHPERLQTMERDTSSDGEKQRRRCSAAFIGVAESCDPPHLRHEHNVESVAEIQNKLNVDGVPVEGYRMGVYIPSKRGPVKAFIRQWSVRQLVNGATRQDNMLDLLFISEITYEEEVSIGICLNIEAMYARLIELLNVIVVVCVPLATSLPNYLQRMADEKTFLMARSP</sequence>
<dbReference type="Proteomes" id="UP000050794">
    <property type="component" value="Unassembled WGS sequence"/>
</dbReference>
<keyword evidence="3" id="KW-1185">Reference proteome</keyword>
<organism evidence="3 4">
    <name type="scientific">Toxocara canis</name>
    <name type="common">Canine roundworm</name>
    <dbReference type="NCBI Taxonomy" id="6265"/>
    <lineage>
        <taxon>Eukaryota</taxon>
        <taxon>Metazoa</taxon>
        <taxon>Ecdysozoa</taxon>
        <taxon>Nematoda</taxon>
        <taxon>Chromadorea</taxon>
        <taxon>Rhabditida</taxon>
        <taxon>Spirurina</taxon>
        <taxon>Ascaridomorpha</taxon>
        <taxon>Ascaridoidea</taxon>
        <taxon>Toxocaridae</taxon>
        <taxon>Toxocara</taxon>
    </lineage>
</organism>
<dbReference type="WBParaSite" id="TCNE_0000826401-mRNA-1">
    <property type="protein sequence ID" value="TCNE_0000826401-mRNA-1"/>
    <property type="gene ID" value="TCNE_0000826401"/>
</dbReference>
<dbReference type="EMBL" id="UYWY01019862">
    <property type="protein sequence ID" value="VDM39585.1"/>
    <property type="molecule type" value="Genomic_DNA"/>
</dbReference>
<evidence type="ECO:0000313" key="4">
    <source>
        <dbReference type="WBParaSite" id="TCNE_0000826401-mRNA-1"/>
    </source>
</evidence>
<name>A0A183UIE4_TOXCA</name>
<accession>A0A183UIE4</accession>
<keyword evidence="1" id="KW-0812">Transmembrane</keyword>